<feature type="transmembrane region" description="Helical" evidence="6">
    <location>
        <begin position="52"/>
        <end position="73"/>
    </location>
</feature>
<keyword evidence="5 6" id="KW-0472">Membrane</keyword>
<dbReference type="Proteomes" id="UP000008064">
    <property type="component" value="Unassembled WGS sequence"/>
</dbReference>
<dbReference type="AlphaFoldDB" id="F8NF27"/>
<comment type="function">
    <text evidence="6">Interacts with target proteins during translocation into the lumen of the endoplasmic reticulum. Protects unfolded target proteins against degradation and facilitate correct glycosylation.</text>
</comment>
<evidence type="ECO:0000256" key="3">
    <source>
        <dbReference type="ARBA" id="ARBA00022824"/>
    </source>
</evidence>
<dbReference type="KEGG" id="sla:SERLADRAFT_432803"/>
<organism evidence="8">
    <name type="scientific">Serpula lacrymans var. lacrymans (strain S7.9)</name>
    <name type="common">Dry rot fungus</name>
    <dbReference type="NCBI Taxonomy" id="578457"/>
    <lineage>
        <taxon>Eukaryota</taxon>
        <taxon>Fungi</taxon>
        <taxon>Dikarya</taxon>
        <taxon>Basidiomycota</taxon>
        <taxon>Agaricomycotina</taxon>
        <taxon>Agaricomycetes</taxon>
        <taxon>Agaricomycetidae</taxon>
        <taxon>Boletales</taxon>
        <taxon>Coniophorineae</taxon>
        <taxon>Serpulaceae</taxon>
        <taxon>Serpula</taxon>
    </lineage>
</organism>
<protein>
    <recommendedName>
        <fullName evidence="6">Stress-associated endoplasmic reticulum protein</fullName>
    </recommendedName>
</protein>
<evidence type="ECO:0000256" key="4">
    <source>
        <dbReference type="ARBA" id="ARBA00022989"/>
    </source>
</evidence>
<dbReference type="GO" id="GO:0005789">
    <property type="term" value="C:endoplasmic reticulum membrane"/>
    <property type="evidence" value="ECO:0007669"/>
    <property type="project" value="UniProtKB-SubCell"/>
</dbReference>
<reference evidence="8" key="1">
    <citation type="journal article" date="2011" name="Science">
        <title>The plant cell wall-decomposing machinery underlies the functional diversity of forest fungi.</title>
        <authorList>
            <person name="Eastwood D.C."/>
            <person name="Floudas D."/>
            <person name="Binder M."/>
            <person name="Majcherczyk A."/>
            <person name="Schneider P."/>
            <person name="Aerts A."/>
            <person name="Asiegbu F.O."/>
            <person name="Baker S.E."/>
            <person name="Barry K."/>
            <person name="Bendiksby M."/>
            <person name="Blumentritt M."/>
            <person name="Coutinho P.M."/>
            <person name="Cullen D."/>
            <person name="de Vries R.P."/>
            <person name="Gathman A."/>
            <person name="Goodell B."/>
            <person name="Henrissat B."/>
            <person name="Ihrmark K."/>
            <person name="Kauserud H."/>
            <person name="Kohler A."/>
            <person name="LaButti K."/>
            <person name="Lapidus A."/>
            <person name="Lavin J.L."/>
            <person name="Lee Y.-H."/>
            <person name="Lindquist E."/>
            <person name="Lilly W."/>
            <person name="Lucas S."/>
            <person name="Morin E."/>
            <person name="Murat C."/>
            <person name="Oguiza J.A."/>
            <person name="Park J."/>
            <person name="Pisabarro A.G."/>
            <person name="Riley R."/>
            <person name="Rosling A."/>
            <person name="Salamov A."/>
            <person name="Schmidt O."/>
            <person name="Schmutz J."/>
            <person name="Skrede I."/>
            <person name="Stenlid J."/>
            <person name="Wiebenga A."/>
            <person name="Xie X."/>
            <person name="Kuees U."/>
            <person name="Hibbett D.S."/>
            <person name="Hoffmeister D."/>
            <person name="Hoegberg N."/>
            <person name="Martin F."/>
            <person name="Grigoriev I.V."/>
            <person name="Watkinson S.C."/>
        </authorList>
    </citation>
    <scope>NUCLEOTIDE SEQUENCE [LARGE SCALE GENOMIC DNA]</scope>
    <source>
        <strain evidence="8">S7.9</strain>
    </source>
</reference>
<evidence type="ECO:0000256" key="5">
    <source>
        <dbReference type="ARBA" id="ARBA00023136"/>
    </source>
</evidence>
<dbReference type="EMBL" id="GL945428">
    <property type="protein sequence ID" value="EGO31147.1"/>
    <property type="molecule type" value="Genomic_DNA"/>
</dbReference>
<keyword evidence="2 6" id="KW-0812">Transmembrane</keyword>
<comment type="similarity">
    <text evidence="1 6">Belongs to the RAMP4 family.</text>
</comment>
<dbReference type="GeneID" id="18814062"/>
<gene>
    <name evidence="7" type="ORF">SERLADRAFT_432803</name>
</gene>
<comment type="subcellular location">
    <subcellularLocation>
        <location evidence="6">Membrane</location>
        <topology evidence="6">Single-pass membrane protein</topology>
    </subcellularLocation>
    <subcellularLocation>
        <location evidence="6">Endoplasmic reticulum membrane</location>
        <topology evidence="6">Single-pass membrane protein</topology>
    </subcellularLocation>
</comment>
<keyword evidence="4 6" id="KW-1133">Transmembrane helix</keyword>
<dbReference type="InterPro" id="IPR010580">
    <property type="entry name" value="ER_stress-assoc"/>
</dbReference>
<dbReference type="RefSeq" id="XP_007313031.1">
    <property type="nucleotide sequence ID" value="XM_007312969.1"/>
</dbReference>
<evidence type="ECO:0000256" key="6">
    <source>
        <dbReference type="RuleBase" id="RU364120"/>
    </source>
</evidence>
<keyword evidence="3 6" id="KW-0256">Endoplasmic reticulum</keyword>
<sequence>MAGHNLHIVAKCFQPTEFELRRKNAQFANAVRSGKKAVKPSRQERLSKRSPVSLATLGVILFVVVGGVTHFVVTSHL</sequence>
<evidence type="ECO:0000313" key="7">
    <source>
        <dbReference type="EMBL" id="EGO31147.1"/>
    </source>
</evidence>
<name>F8NF27_SERL9</name>
<evidence type="ECO:0000256" key="2">
    <source>
        <dbReference type="ARBA" id="ARBA00022692"/>
    </source>
</evidence>
<evidence type="ECO:0000256" key="1">
    <source>
        <dbReference type="ARBA" id="ARBA00005500"/>
    </source>
</evidence>
<dbReference type="Pfam" id="PF06624">
    <property type="entry name" value="RAMP4"/>
    <property type="match status" value="1"/>
</dbReference>
<proteinExistence type="inferred from homology"/>
<dbReference type="OrthoDB" id="16679at2759"/>
<evidence type="ECO:0000313" key="8">
    <source>
        <dbReference type="Proteomes" id="UP000008064"/>
    </source>
</evidence>
<accession>F8NF27</accession>
<dbReference type="HOGENOM" id="CLU_2639624_0_0_1"/>